<evidence type="ECO:0000313" key="2">
    <source>
        <dbReference type="EMBL" id="QBQ53369.1"/>
    </source>
</evidence>
<protein>
    <recommendedName>
        <fullName evidence="1">TubC N-terminal docking domain-containing protein</fullName>
    </recommendedName>
</protein>
<reference evidence="2 3" key="1">
    <citation type="submission" date="2019-03" db="EMBL/GenBank/DDBJ databases">
        <title>The genome sequence of Nitrosococcus wardiae strain D1FHST reveals the archetypal metabolic capacity of ammonia-oxidizing Gammaproteobacteria.</title>
        <authorList>
            <person name="Wang L."/>
            <person name="Lim C.K."/>
            <person name="Hanson T.E."/>
            <person name="Dang H."/>
            <person name="Klotz M.G."/>
        </authorList>
    </citation>
    <scope>NUCLEOTIDE SEQUENCE [LARGE SCALE GENOMIC DNA]</scope>
    <source>
        <strain evidence="2 3">D1FHS</strain>
    </source>
</reference>
<dbReference type="Pfam" id="PF18563">
    <property type="entry name" value="TubC_N"/>
    <property type="match status" value="1"/>
</dbReference>
<sequence length="139" mass="15732">MSAAELLNTLNQQEVIVRLRGSDLELDAPQGTITPELLALIRQSKSALIQLMASEEDVLEAMVEAEEERAAVMEYDGGFPRREAEEQARMQAYDYLLDDGGGWCVMIAGYKDLTRAREALEWQYGKDRVLALEFHKPRI</sequence>
<organism evidence="2 3">
    <name type="scientific">Nitrosococcus wardiae</name>
    <dbReference type="NCBI Taxonomy" id="1814290"/>
    <lineage>
        <taxon>Bacteria</taxon>
        <taxon>Pseudomonadati</taxon>
        <taxon>Pseudomonadota</taxon>
        <taxon>Gammaproteobacteria</taxon>
        <taxon>Chromatiales</taxon>
        <taxon>Chromatiaceae</taxon>
        <taxon>Nitrosococcus</taxon>
    </lineage>
</organism>
<name>A0A4P7BW04_9GAMM</name>
<keyword evidence="3" id="KW-1185">Reference proteome</keyword>
<dbReference type="Proteomes" id="UP000294325">
    <property type="component" value="Chromosome"/>
</dbReference>
<proteinExistence type="predicted"/>
<feature type="domain" description="TubC N-terminal docking" evidence="1">
    <location>
        <begin position="5"/>
        <end position="51"/>
    </location>
</feature>
<dbReference type="KEGG" id="nwr:E3U44_01740"/>
<dbReference type="Gene3D" id="1.10.10.1830">
    <property type="entry name" value="Non-ribosomal peptide synthase, adenylation domain"/>
    <property type="match status" value="1"/>
</dbReference>
<dbReference type="InterPro" id="IPR041464">
    <property type="entry name" value="TubC_N"/>
</dbReference>
<accession>A0A4P7BW04</accession>
<dbReference type="EMBL" id="CP038033">
    <property type="protein sequence ID" value="QBQ53369.1"/>
    <property type="molecule type" value="Genomic_DNA"/>
</dbReference>
<gene>
    <name evidence="2" type="ORF">E3U44_01740</name>
</gene>
<evidence type="ECO:0000259" key="1">
    <source>
        <dbReference type="Pfam" id="PF18563"/>
    </source>
</evidence>
<dbReference type="InterPro" id="IPR044894">
    <property type="entry name" value="TubC_N_sf"/>
</dbReference>
<dbReference type="RefSeq" id="WP_134356384.1">
    <property type="nucleotide sequence ID" value="NZ_CP038033.1"/>
</dbReference>
<dbReference type="AlphaFoldDB" id="A0A4P7BW04"/>
<evidence type="ECO:0000313" key="3">
    <source>
        <dbReference type="Proteomes" id="UP000294325"/>
    </source>
</evidence>